<keyword evidence="2" id="KW-1185">Reference proteome</keyword>
<dbReference type="AlphaFoldDB" id="A0A3M7SSK6"/>
<name>A0A3M7SSK6_BRAPC</name>
<evidence type="ECO:0000313" key="2">
    <source>
        <dbReference type="Proteomes" id="UP000276133"/>
    </source>
</evidence>
<protein>
    <submittedName>
        <fullName evidence="1">Uncharacterized protein</fullName>
    </submittedName>
</protein>
<organism evidence="1 2">
    <name type="scientific">Brachionus plicatilis</name>
    <name type="common">Marine rotifer</name>
    <name type="synonym">Brachionus muelleri</name>
    <dbReference type="NCBI Taxonomy" id="10195"/>
    <lineage>
        <taxon>Eukaryota</taxon>
        <taxon>Metazoa</taxon>
        <taxon>Spiralia</taxon>
        <taxon>Gnathifera</taxon>
        <taxon>Rotifera</taxon>
        <taxon>Eurotatoria</taxon>
        <taxon>Monogononta</taxon>
        <taxon>Pseudotrocha</taxon>
        <taxon>Ploima</taxon>
        <taxon>Brachionidae</taxon>
        <taxon>Brachionus</taxon>
    </lineage>
</organism>
<evidence type="ECO:0000313" key="1">
    <source>
        <dbReference type="EMBL" id="RNA38538.1"/>
    </source>
</evidence>
<reference evidence="1 2" key="1">
    <citation type="journal article" date="2018" name="Sci. Rep.">
        <title>Genomic signatures of local adaptation to the degree of environmental predictability in rotifers.</title>
        <authorList>
            <person name="Franch-Gras L."/>
            <person name="Hahn C."/>
            <person name="Garcia-Roger E.M."/>
            <person name="Carmona M.J."/>
            <person name="Serra M."/>
            <person name="Gomez A."/>
        </authorList>
    </citation>
    <scope>NUCLEOTIDE SEQUENCE [LARGE SCALE GENOMIC DNA]</scope>
    <source>
        <strain evidence="1">HYR1</strain>
    </source>
</reference>
<proteinExistence type="predicted"/>
<comment type="caution">
    <text evidence="1">The sequence shown here is derived from an EMBL/GenBank/DDBJ whole genome shotgun (WGS) entry which is preliminary data.</text>
</comment>
<gene>
    <name evidence="1" type="ORF">BpHYR1_016956</name>
</gene>
<accession>A0A3M7SSK6</accession>
<dbReference type="Proteomes" id="UP000276133">
    <property type="component" value="Unassembled WGS sequence"/>
</dbReference>
<sequence>MNKFIQPKINLLNQTKYIFSEKNDKPNFFLLPFGQSFFFFIKTLHFTQNLLAVLQVHVLSFQFSLFISIIRTELTEEIISSKLFYGSISRIFNVKPI</sequence>
<dbReference type="EMBL" id="REGN01000860">
    <property type="protein sequence ID" value="RNA38538.1"/>
    <property type="molecule type" value="Genomic_DNA"/>
</dbReference>